<dbReference type="Pfam" id="PF01852">
    <property type="entry name" value="START"/>
    <property type="match status" value="1"/>
</dbReference>
<dbReference type="PANTHER" id="PTHR19308">
    <property type="entry name" value="PHOSPHATIDYLCHOLINE TRANSFER PROTEIN"/>
    <property type="match status" value="1"/>
</dbReference>
<sequence length="373" mass="42377">MSFVRKRRRRRRRGGGVSELSPVFRGDCTYCKPTELNAESSPGFYCAYLPEMIERMGTPAQCGNRTRRETLWDTNSNTDLSGNTGSHAKQAVLTKHWSIGATSVVERRSRLAYTQPQHVPVEEGKEESLCDLLTLPHGAEGGGGGAEITQQPLWTAGRHIHHRSKNVDVKVTSRYHKHIYGAETVLGRMHIYTCSCAPNGNKQLDRAYTTVSSPGRKMPVQIPDDTDFLSFRDQCESQDGWVSRFNKGGVTVWCRDEECKTVQKLKASALQCGSIDRRQRPRFVCLLSRMRIVCKDVTAETLYDVLHDTSYRKKWDTNMIDTFDIGRLTVNADVGYYSWKCPSPLKNRDFVTMRSWLPLGNDYLIINYSVKHP</sequence>
<dbReference type="Proteomes" id="UP000316079">
    <property type="component" value="Unassembled WGS sequence"/>
</dbReference>
<dbReference type="PANTHER" id="PTHR19308:SF2">
    <property type="entry name" value="START DOMAIN-CONTAINING PROTEIN"/>
    <property type="match status" value="1"/>
</dbReference>
<dbReference type="AlphaFoldDB" id="A0A553QFM5"/>
<accession>A0A553QFM5</accession>
<dbReference type="PROSITE" id="PS50848">
    <property type="entry name" value="START"/>
    <property type="match status" value="1"/>
</dbReference>
<name>A0A553QFM5_9TELE</name>
<dbReference type="Gene3D" id="3.30.530.20">
    <property type="match status" value="1"/>
</dbReference>
<dbReference type="OrthoDB" id="5403181at2759"/>
<dbReference type="EMBL" id="SRMA01026026">
    <property type="protein sequence ID" value="TRY88715.1"/>
    <property type="molecule type" value="Genomic_DNA"/>
</dbReference>
<organism evidence="2 3">
    <name type="scientific">Danionella cerebrum</name>
    <dbReference type="NCBI Taxonomy" id="2873325"/>
    <lineage>
        <taxon>Eukaryota</taxon>
        <taxon>Metazoa</taxon>
        <taxon>Chordata</taxon>
        <taxon>Craniata</taxon>
        <taxon>Vertebrata</taxon>
        <taxon>Euteleostomi</taxon>
        <taxon>Actinopterygii</taxon>
        <taxon>Neopterygii</taxon>
        <taxon>Teleostei</taxon>
        <taxon>Ostariophysi</taxon>
        <taxon>Cypriniformes</taxon>
        <taxon>Danionidae</taxon>
        <taxon>Danioninae</taxon>
        <taxon>Danionella</taxon>
    </lineage>
</organism>
<comment type="caution">
    <text evidence="2">The sequence shown here is derived from an EMBL/GenBank/DDBJ whole genome shotgun (WGS) entry which is preliminary data.</text>
</comment>
<gene>
    <name evidence="2" type="ORF">DNTS_006279</name>
</gene>
<dbReference type="GO" id="GO:0008289">
    <property type="term" value="F:lipid binding"/>
    <property type="evidence" value="ECO:0007669"/>
    <property type="project" value="InterPro"/>
</dbReference>
<dbReference type="InterPro" id="IPR023393">
    <property type="entry name" value="START-like_dom_sf"/>
</dbReference>
<evidence type="ECO:0000313" key="2">
    <source>
        <dbReference type="EMBL" id="TRY88715.1"/>
    </source>
</evidence>
<dbReference type="SUPFAM" id="SSF55961">
    <property type="entry name" value="Bet v1-like"/>
    <property type="match status" value="1"/>
</dbReference>
<dbReference type="InterPro" id="IPR002913">
    <property type="entry name" value="START_lipid-bd_dom"/>
</dbReference>
<feature type="non-terminal residue" evidence="2">
    <location>
        <position position="373"/>
    </location>
</feature>
<keyword evidence="3" id="KW-1185">Reference proteome</keyword>
<dbReference type="GO" id="GO:0005737">
    <property type="term" value="C:cytoplasm"/>
    <property type="evidence" value="ECO:0007669"/>
    <property type="project" value="UniProtKB-ARBA"/>
</dbReference>
<dbReference type="InterPro" id="IPR051213">
    <property type="entry name" value="START_lipid_transfer"/>
</dbReference>
<proteinExistence type="predicted"/>
<feature type="domain" description="START" evidence="1">
    <location>
        <begin position="237"/>
        <end position="373"/>
    </location>
</feature>
<evidence type="ECO:0000313" key="3">
    <source>
        <dbReference type="Proteomes" id="UP000316079"/>
    </source>
</evidence>
<protein>
    <recommendedName>
        <fullName evidence="1">START domain-containing protein</fullName>
    </recommendedName>
</protein>
<reference evidence="2 3" key="1">
    <citation type="journal article" date="2019" name="Sci. Data">
        <title>Hybrid genome assembly and annotation of Danionella translucida.</title>
        <authorList>
            <person name="Kadobianskyi M."/>
            <person name="Schulze L."/>
            <person name="Schuelke M."/>
            <person name="Judkewitz B."/>
        </authorList>
    </citation>
    <scope>NUCLEOTIDE SEQUENCE [LARGE SCALE GENOMIC DNA]</scope>
    <source>
        <strain evidence="2 3">Bolton</strain>
    </source>
</reference>
<evidence type="ECO:0000259" key="1">
    <source>
        <dbReference type="PROSITE" id="PS50848"/>
    </source>
</evidence>